<evidence type="ECO:0000313" key="3">
    <source>
        <dbReference type="Proteomes" id="UP001224890"/>
    </source>
</evidence>
<sequence length="56" mass="6161">MRAGLVVGSVTTSEYLVLYVFGVLTIVRTAQQRLTIQDNHIQASNNKSHISKSDVT</sequence>
<gene>
    <name evidence="2" type="ORF">BDP55DRAFT_653916</name>
</gene>
<dbReference type="Proteomes" id="UP001224890">
    <property type="component" value="Unassembled WGS sequence"/>
</dbReference>
<dbReference type="GeneID" id="85458754"/>
<dbReference type="AlphaFoldDB" id="A0AAJ0ARG9"/>
<name>A0AAJ0ARG9_9PEZI</name>
<keyword evidence="3" id="KW-1185">Reference proteome</keyword>
<organism evidence="2 3">
    <name type="scientific">Colletotrichum godetiae</name>
    <dbReference type="NCBI Taxonomy" id="1209918"/>
    <lineage>
        <taxon>Eukaryota</taxon>
        <taxon>Fungi</taxon>
        <taxon>Dikarya</taxon>
        <taxon>Ascomycota</taxon>
        <taxon>Pezizomycotina</taxon>
        <taxon>Sordariomycetes</taxon>
        <taxon>Hypocreomycetidae</taxon>
        <taxon>Glomerellales</taxon>
        <taxon>Glomerellaceae</taxon>
        <taxon>Colletotrichum</taxon>
        <taxon>Colletotrichum acutatum species complex</taxon>
    </lineage>
</organism>
<keyword evidence="1" id="KW-0812">Transmembrane</keyword>
<reference evidence="2" key="1">
    <citation type="submission" date="2021-06" db="EMBL/GenBank/DDBJ databases">
        <title>Comparative genomics, transcriptomics and evolutionary studies reveal genomic signatures of adaptation to plant cell wall in hemibiotrophic fungi.</title>
        <authorList>
            <consortium name="DOE Joint Genome Institute"/>
            <person name="Baroncelli R."/>
            <person name="Diaz J.F."/>
            <person name="Benocci T."/>
            <person name="Peng M."/>
            <person name="Battaglia E."/>
            <person name="Haridas S."/>
            <person name="Andreopoulos W."/>
            <person name="Labutti K."/>
            <person name="Pangilinan J."/>
            <person name="Floch G.L."/>
            <person name="Makela M.R."/>
            <person name="Henrissat B."/>
            <person name="Grigoriev I.V."/>
            <person name="Crouch J.A."/>
            <person name="De Vries R.P."/>
            <person name="Sukno S.A."/>
            <person name="Thon M.R."/>
        </authorList>
    </citation>
    <scope>NUCLEOTIDE SEQUENCE</scope>
    <source>
        <strain evidence="2">CBS 193.32</strain>
    </source>
</reference>
<protein>
    <submittedName>
        <fullName evidence="2">Uncharacterized protein</fullName>
    </submittedName>
</protein>
<dbReference type="EMBL" id="JAHMHR010000009">
    <property type="protein sequence ID" value="KAK1689028.1"/>
    <property type="molecule type" value="Genomic_DNA"/>
</dbReference>
<evidence type="ECO:0000313" key="2">
    <source>
        <dbReference type="EMBL" id="KAK1689028.1"/>
    </source>
</evidence>
<comment type="caution">
    <text evidence="2">The sequence shown here is derived from an EMBL/GenBank/DDBJ whole genome shotgun (WGS) entry which is preliminary data.</text>
</comment>
<feature type="transmembrane region" description="Helical" evidence="1">
    <location>
        <begin position="6"/>
        <end position="27"/>
    </location>
</feature>
<proteinExistence type="predicted"/>
<keyword evidence="1" id="KW-1133">Transmembrane helix</keyword>
<evidence type="ECO:0000256" key="1">
    <source>
        <dbReference type="SAM" id="Phobius"/>
    </source>
</evidence>
<accession>A0AAJ0ARG9</accession>
<dbReference type="RefSeq" id="XP_060432723.1">
    <property type="nucleotide sequence ID" value="XM_060574228.1"/>
</dbReference>
<keyword evidence="1" id="KW-0472">Membrane</keyword>